<protein>
    <submittedName>
        <fullName evidence="1">Uncharacterized protein</fullName>
    </submittedName>
</protein>
<sequence>MDDICCKLKDVYLWTDSTITLAWIRLHSRIWTTFVANRVGTIQTNTDTKDWHHVSGVENPADIITRDCAPLDLKNSQMWHDPEWLKLHQSQWPVLNVKVVLSI</sequence>
<organism evidence="1 2">
    <name type="scientific">Popillia japonica</name>
    <name type="common">Japanese beetle</name>
    <dbReference type="NCBI Taxonomy" id="7064"/>
    <lineage>
        <taxon>Eukaryota</taxon>
        <taxon>Metazoa</taxon>
        <taxon>Ecdysozoa</taxon>
        <taxon>Arthropoda</taxon>
        <taxon>Hexapoda</taxon>
        <taxon>Insecta</taxon>
        <taxon>Pterygota</taxon>
        <taxon>Neoptera</taxon>
        <taxon>Endopterygota</taxon>
        <taxon>Coleoptera</taxon>
        <taxon>Polyphaga</taxon>
        <taxon>Scarabaeiformia</taxon>
        <taxon>Scarabaeidae</taxon>
        <taxon>Rutelinae</taxon>
        <taxon>Popillia</taxon>
    </lineage>
</organism>
<gene>
    <name evidence="1" type="ORF">QE152_g16904</name>
</gene>
<dbReference type="PANTHER" id="PTHR22955">
    <property type="entry name" value="RETROTRANSPOSON"/>
    <property type="match status" value="1"/>
</dbReference>
<reference evidence="1 2" key="1">
    <citation type="journal article" date="2024" name="BMC Genomics">
        <title>De novo assembly and annotation of Popillia japonica's genome with initial clues to its potential as an invasive pest.</title>
        <authorList>
            <person name="Cucini C."/>
            <person name="Boschi S."/>
            <person name="Funari R."/>
            <person name="Cardaioli E."/>
            <person name="Iannotti N."/>
            <person name="Marturano G."/>
            <person name="Paoli F."/>
            <person name="Bruttini M."/>
            <person name="Carapelli A."/>
            <person name="Frati F."/>
            <person name="Nardi F."/>
        </authorList>
    </citation>
    <scope>NUCLEOTIDE SEQUENCE [LARGE SCALE GENOMIC DNA]</scope>
    <source>
        <strain evidence="1">DMR45628</strain>
    </source>
</reference>
<proteinExistence type="predicted"/>
<keyword evidence="2" id="KW-1185">Reference proteome</keyword>
<dbReference type="EMBL" id="JASPKY010000164">
    <property type="protein sequence ID" value="KAK9729050.1"/>
    <property type="molecule type" value="Genomic_DNA"/>
</dbReference>
<dbReference type="Proteomes" id="UP001458880">
    <property type="component" value="Unassembled WGS sequence"/>
</dbReference>
<comment type="caution">
    <text evidence="1">The sequence shown here is derived from an EMBL/GenBank/DDBJ whole genome shotgun (WGS) entry which is preliminary data.</text>
</comment>
<evidence type="ECO:0000313" key="1">
    <source>
        <dbReference type="EMBL" id="KAK9729050.1"/>
    </source>
</evidence>
<evidence type="ECO:0000313" key="2">
    <source>
        <dbReference type="Proteomes" id="UP001458880"/>
    </source>
</evidence>
<dbReference type="PANTHER" id="PTHR22955:SF77">
    <property type="entry name" value="ASPARTIC PUTATIVE DOMAIN-CONTAINING PROTEIN-RELATED"/>
    <property type="match status" value="1"/>
</dbReference>
<dbReference type="AlphaFoldDB" id="A0AAW1L5N9"/>
<name>A0AAW1L5N9_POPJA</name>
<accession>A0AAW1L5N9</accession>